<keyword evidence="3" id="KW-1015">Disulfide bond</keyword>
<dbReference type="EC" id="3.5.2.6" evidence="2"/>
<dbReference type="Gene3D" id="1.25.40.10">
    <property type="entry name" value="Tetratricopeptide repeat domain"/>
    <property type="match status" value="1"/>
</dbReference>
<dbReference type="GO" id="GO:0008800">
    <property type="term" value="F:beta-lactamase activity"/>
    <property type="evidence" value="ECO:0007669"/>
    <property type="project" value="UniProtKB-EC"/>
</dbReference>
<dbReference type="SMART" id="SM00671">
    <property type="entry name" value="SEL1"/>
    <property type="match status" value="4"/>
</dbReference>
<proteinExistence type="predicted"/>
<dbReference type="Pfam" id="PF08238">
    <property type="entry name" value="Sel1"/>
    <property type="match status" value="3"/>
</dbReference>
<gene>
    <name evidence="5" type="ORF">CP965_10035</name>
</gene>
<comment type="caution">
    <text evidence="5">The sequence shown here is derived from an EMBL/GenBank/DDBJ whole genome shotgun (WGS) entry which is preliminary data.</text>
</comment>
<protein>
    <recommendedName>
        <fullName evidence="2">beta-lactamase</fullName>
        <ecNumber evidence="2">3.5.2.6</ecNumber>
    </recommendedName>
</protein>
<name>A0A4Q1AVW9_9BACT</name>
<dbReference type="SUPFAM" id="SSF81901">
    <property type="entry name" value="HCP-like"/>
    <property type="match status" value="1"/>
</dbReference>
<dbReference type="GO" id="GO:0046677">
    <property type="term" value="P:response to antibiotic"/>
    <property type="evidence" value="ECO:0007669"/>
    <property type="project" value="UniProtKB-KW"/>
</dbReference>
<keyword evidence="4" id="KW-0046">Antibiotic resistance</keyword>
<accession>A0A4Q1AVW9</accession>
<evidence type="ECO:0000256" key="1">
    <source>
        <dbReference type="ARBA" id="ARBA00001526"/>
    </source>
</evidence>
<evidence type="ECO:0000256" key="4">
    <source>
        <dbReference type="ARBA" id="ARBA00023251"/>
    </source>
</evidence>
<dbReference type="InterPro" id="IPR011990">
    <property type="entry name" value="TPR-like_helical_dom_sf"/>
</dbReference>
<dbReference type="InterPro" id="IPR050767">
    <property type="entry name" value="Sel1_AlgK"/>
</dbReference>
<dbReference type="PANTHER" id="PTHR11102:SF160">
    <property type="entry name" value="ERAD-ASSOCIATED E3 UBIQUITIN-PROTEIN LIGASE COMPONENT HRD3"/>
    <property type="match status" value="1"/>
</dbReference>
<comment type="catalytic activity">
    <reaction evidence="1">
        <text>a beta-lactam + H2O = a substituted beta-amino acid</text>
        <dbReference type="Rhea" id="RHEA:20401"/>
        <dbReference type="ChEBI" id="CHEBI:15377"/>
        <dbReference type="ChEBI" id="CHEBI:35627"/>
        <dbReference type="ChEBI" id="CHEBI:140347"/>
        <dbReference type="EC" id="3.5.2.6"/>
    </reaction>
</comment>
<dbReference type="PANTHER" id="PTHR11102">
    <property type="entry name" value="SEL-1-LIKE PROTEIN"/>
    <property type="match status" value="1"/>
</dbReference>
<reference evidence="5 6" key="1">
    <citation type="submission" date="2017-09" db="EMBL/GenBank/DDBJ databases">
        <title>Genomics of the genus Arcobacter.</title>
        <authorList>
            <person name="Perez-Cataluna A."/>
            <person name="Figueras M.J."/>
            <person name="Salas-Masso N."/>
        </authorList>
    </citation>
    <scope>NUCLEOTIDE SEQUENCE [LARGE SCALE GENOMIC DNA]</scope>
    <source>
        <strain evidence="5 6">F156-34</strain>
    </source>
</reference>
<dbReference type="OrthoDB" id="5343110at2"/>
<dbReference type="RefSeq" id="WP_129061977.1">
    <property type="nucleotide sequence ID" value="NZ_NXIE01000004.1"/>
</dbReference>
<evidence type="ECO:0000313" key="5">
    <source>
        <dbReference type="EMBL" id="RXK12112.1"/>
    </source>
</evidence>
<dbReference type="AlphaFoldDB" id="A0A4Q1AVW9"/>
<organism evidence="5 6">
    <name type="scientific">Halarcobacter mediterraneus</name>
    <dbReference type="NCBI Taxonomy" id="2023153"/>
    <lineage>
        <taxon>Bacteria</taxon>
        <taxon>Pseudomonadati</taxon>
        <taxon>Campylobacterota</taxon>
        <taxon>Epsilonproteobacteria</taxon>
        <taxon>Campylobacterales</taxon>
        <taxon>Arcobacteraceae</taxon>
        <taxon>Halarcobacter</taxon>
    </lineage>
</organism>
<keyword evidence="6" id="KW-1185">Reference proteome</keyword>
<evidence type="ECO:0000256" key="2">
    <source>
        <dbReference type="ARBA" id="ARBA00012865"/>
    </source>
</evidence>
<dbReference type="InterPro" id="IPR006597">
    <property type="entry name" value="Sel1-like"/>
</dbReference>
<sequence>MRLLLLLILLCTLVFALDFKEAKEIEEKKGVLKALSSYRVLAKRDDTEAIFRLATLYLQGKGVKKSLATAKTFLEKGSLLNHHKSTYYLGKLYITKKSPYFNEKLAFNTFLKAANDGYAPAQNMIGQFLAAGIAVDKDYKMAVKYFEYASKQNYEDAHCNLAFMYATGKGVFPNFGRAHQFAKDGVKNGNKKCVKVWKTYNLEKYDDDKGWKFNFYTKPSE</sequence>
<dbReference type="Proteomes" id="UP000289718">
    <property type="component" value="Unassembled WGS sequence"/>
</dbReference>
<dbReference type="EMBL" id="NXIE01000004">
    <property type="protein sequence ID" value="RXK12112.1"/>
    <property type="molecule type" value="Genomic_DNA"/>
</dbReference>
<evidence type="ECO:0000313" key="6">
    <source>
        <dbReference type="Proteomes" id="UP000289718"/>
    </source>
</evidence>
<evidence type="ECO:0000256" key="3">
    <source>
        <dbReference type="ARBA" id="ARBA00023157"/>
    </source>
</evidence>